<evidence type="ECO:0000313" key="2">
    <source>
        <dbReference type="RefSeq" id="XP_075101652.1"/>
    </source>
</evidence>
<dbReference type="Proteomes" id="UP000790787">
    <property type="component" value="Chromosome 23"/>
</dbReference>
<keyword evidence="1" id="KW-1185">Reference proteome</keyword>
<sequence>MLIDSGVPKGFWVEALKPACYLISRCIIRSLLEKTPFELLNERKPKLTYLSVFGCKCFILNNGNEALGKFDAKSDEEIFLGYSSQSKAYKVYNKGTQCVEESVHVIFDESHESSRKGSHNKKAEDGEFSKVPGEAIDIANGKTDLMSQVKVVDVVSRTHDTRQISGSHTSVDVNDGSNVEEPGPSNPEVQVSNWKHKSSHPLQNVITLLDSGIQIRSKTRNMFAFLAFLYQIEHKNIKEALKDVGWIAAMQEEIHQFERNKVWHLVPRPSNRTDWNRMGVQEQA</sequence>
<reference evidence="1" key="1">
    <citation type="journal article" date="2014" name="Nat. Commun.">
        <title>The tobacco genome sequence and its comparison with those of tomato and potato.</title>
        <authorList>
            <person name="Sierro N."/>
            <person name="Battey J.N."/>
            <person name="Ouadi S."/>
            <person name="Bakaher N."/>
            <person name="Bovet L."/>
            <person name="Willig A."/>
            <person name="Goepfert S."/>
            <person name="Peitsch M.C."/>
            <person name="Ivanov N.V."/>
        </authorList>
    </citation>
    <scope>NUCLEOTIDE SEQUENCE [LARGE SCALE GENOMIC DNA]</scope>
</reference>
<gene>
    <name evidence="2" type="primary">LOC142177089</name>
</gene>
<organism evidence="1 2">
    <name type="scientific">Nicotiana tabacum</name>
    <name type="common">Common tobacco</name>
    <dbReference type="NCBI Taxonomy" id="4097"/>
    <lineage>
        <taxon>Eukaryota</taxon>
        <taxon>Viridiplantae</taxon>
        <taxon>Streptophyta</taxon>
        <taxon>Embryophyta</taxon>
        <taxon>Tracheophyta</taxon>
        <taxon>Spermatophyta</taxon>
        <taxon>Magnoliopsida</taxon>
        <taxon>eudicotyledons</taxon>
        <taxon>Gunneridae</taxon>
        <taxon>Pentapetalae</taxon>
        <taxon>asterids</taxon>
        <taxon>lamiids</taxon>
        <taxon>Solanales</taxon>
        <taxon>Solanaceae</taxon>
        <taxon>Nicotianoideae</taxon>
        <taxon>Nicotianeae</taxon>
        <taxon>Nicotiana</taxon>
    </lineage>
</organism>
<proteinExistence type="predicted"/>
<reference evidence="2" key="2">
    <citation type="submission" date="2025-08" db="UniProtKB">
        <authorList>
            <consortium name="RefSeq"/>
        </authorList>
    </citation>
    <scope>IDENTIFICATION</scope>
    <source>
        <tissue evidence="2">Leaf</tissue>
    </source>
</reference>
<name>A0AC58TWP1_TOBAC</name>
<protein>
    <submittedName>
        <fullName evidence="2">Uncharacterized protein LOC142177089</fullName>
    </submittedName>
</protein>
<accession>A0AC58TWP1</accession>
<evidence type="ECO:0000313" key="1">
    <source>
        <dbReference type="Proteomes" id="UP000790787"/>
    </source>
</evidence>
<dbReference type="RefSeq" id="XP_075101652.1">
    <property type="nucleotide sequence ID" value="XM_075245551.1"/>
</dbReference>